<evidence type="ECO:0000313" key="3">
    <source>
        <dbReference type="Proteomes" id="UP000800041"/>
    </source>
</evidence>
<sequence>MFWPASKLFLSILKSPLIWYLQIFSSKTRALCNCPHARINEANGLHLQRSCTAVRTTLMWDDVHMAAFFAIQVR</sequence>
<organism evidence="2 3">
    <name type="scientific">Aulographum hederae CBS 113979</name>
    <dbReference type="NCBI Taxonomy" id="1176131"/>
    <lineage>
        <taxon>Eukaryota</taxon>
        <taxon>Fungi</taxon>
        <taxon>Dikarya</taxon>
        <taxon>Ascomycota</taxon>
        <taxon>Pezizomycotina</taxon>
        <taxon>Dothideomycetes</taxon>
        <taxon>Pleosporomycetidae</taxon>
        <taxon>Aulographales</taxon>
        <taxon>Aulographaceae</taxon>
    </lineage>
</organism>
<keyword evidence="1" id="KW-0732">Signal</keyword>
<feature type="chain" id="PRO_5026261343" description="Secreted protein" evidence="1">
    <location>
        <begin position="31"/>
        <end position="74"/>
    </location>
</feature>
<dbReference type="Proteomes" id="UP000800041">
    <property type="component" value="Unassembled WGS sequence"/>
</dbReference>
<dbReference type="EMBL" id="ML977143">
    <property type="protein sequence ID" value="KAF1990180.1"/>
    <property type="molecule type" value="Genomic_DNA"/>
</dbReference>
<evidence type="ECO:0008006" key="4">
    <source>
        <dbReference type="Google" id="ProtNLM"/>
    </source>
</evidence>
<feature type="signal peptide" evidence="1">
    <location>
        <begin position="1"/>
        <end position="30"/>
    </location>
</feature>
<gene>
    <name evidence="2" type="ORF">K402DRAFT_390480</name>
</gene>
<reference evidence="2" key="1">
    <citation type="journal article" date="2020" name="Stud. Mycol.">
        <title>101 Dothideomycetes genomes: a test case for predicting lifestyles and emergence of pathogens.</title>
        <authorList>
            <person name="Haridas S."/>
            <person name="Albert R."/>
            <person name="Binder M."/>
            <person name="Bloem J."/>
            <person name="Labutti K."/>
            <person name="Salamov A."/>
            <person name="Andreopoulos B."/>
            <person name="Baker S."/>
            <person name="Barry K."/>
            <person name="Bills G."/>
            <person name="Bluhm B."/>
            <person name="Cannon C."/>
            <person name="Castanera R."/>
            <person name="Culley D."/>
            <person name="Daum C."/>
            <person name="Ezra D."/>
            <person name="Gonzalez J."/>
            <person name="Henrissat B."/>
            <person name="Kuo A."/>
            <person name="Liang C."/>
            <person name="Lipzen A."/>
            <person name="Lutzoni F."/>
            <person name="Magnuson J."/>
            <person name="Mondo S."/>
            <person name="Nolan M."/>
            <person name="Ohm R."/>
            <person name="Pangilinan J."/>
            <person name="Park H.-J."/>
            <person name="Ramirez L."/>
            <person name="Alfaro M."/>
            <person name="Sun H."/>
            <person name="Tritt A."/>
            <person name="Yoshinaga Y."/>
            <person name="Zwiers L.-H."/>
            <person name="Turgeon B."/>
            <person name="Goodwin S."/>
            <person name="Spatafora J."/>
            <person name="Crous P."/>
            <person name="Grigoriev I."/>
        </authorList>
    </citation>
    <scope>NUCLEOTIDE SEQUENCE</scope>
    <source>
        <strain evidence="2">CBS 113979</strain>
    </source>
</reference>
<evidence type="ECO:0000313" key="2">
    <source>
        <dbReference type="EMBL" id="KAF1990180.1"/>
    </source>
</evidence>
<proteinExistence type="predicted"/>
<accession>A0A6G1HAY2</accession>
<protein>
    <recommendedName>
        <fullName evidence="4">Secreted protein</fullName>
    </recommendedName>
</protein>
<name>A0A6G1HAY2_9PEZI</name>
<dbReference type="AlphaFoldDB" id="A0A6G1HAY2"/>
<keyword evidence="3" id="KW-1185">Reference proteome</keyword>
<evidence type="ECO:0000256" key="1">
    <source>
        <dbReference type="SAM" id="SignalP"/>
    </source>
</evidence>